<dbReference type="EMBL" id="SNRW01004571">
    <property type="protein sequence ID" value="KAA6386976.1"/>
    <property type="molecule type" value="Genomic_DNA"/>
</dbReference>
<comment type="caution">
    <text evidence="4">The sequence shown here is derived from an EMBL/GenBank/DDBJ whole genome shotgun (WGS) entry which is preliminary data.</text>
</comment>
<sequence>MDELFALAGPNAPVFTYAFIGASVLLSAFISSEGILPYYQYASELELEHFRGQSKKFAFFVISCMSIIVILTTLFPSDRIQLVSSSLEAAFAYYIAKQPGARMRVMLLFHLIHIQQNHLPFIMIMFHMIGLGSIRALMDEVKGMIAEKIKPFPHTEFGATKIKQYMGNTTSSGSGASGQQVATPQAPAYMKTAQKYSPDQQAIYIQRKILEMNKRVAFMNQKAELKSREAGENYRAKRIEQAKSALRMNKRIVQESNNLTNKIELLERVELQLSASISNSQVLDVINSSKSHITSVVNEKQMSEAEKTLDSLEDSNQRLQEFNDSVARMNQAGLPVDVAQEDEADLLKELEMLSNQQVAQQSGPAPGFQQPMGYQQPQYQQQRIPQVPTNPIQPIQPVQSTQQQEDEELNKLMAEAGV</sequence>
<evidence type="ECO:0000256" key="2">
    <source>
        <dbReference type="SAM" id="Coils"/>
    </source>
</evidence>
<keyword evidence="2" id="KW-0175">Coiled coil</keyword>
<dbReference type="GO" id="GO:0005789">
    <property type="term" value="C:endoplasmic reticulum membrane"/>
    <property type="evidence" value="ECO:0007669"/>
    <property type="project" value="UniProtKB-SubCell"/>
</dbReference>
<gene>
    <name evidence="4" type="ORF">EZS28_017498</name>
</gene>
<accession>A0A5J4VXR4</accession>
<feature type="region of interest" description="Disordered" evidence="3">
    <location>
        <begin position="357"/>
        <end position="418"/>
    </location>
</feature>
<dbReference type="AlphaFoldDB" id="A0A5J4VXR4"/>
<dbReference type="Pfam" id="PF03357">
    <property type="entry name" value="Snf7"/>
    <property type="match status" value="1"/>
</dbReference>
<keyword evidence="1" id="KW-1133">Transmembrane helix</keyword>
<dbReference type="GO" id="GO:0007034">
    <property type="term" value="P:vacuolar transport"/>
    <property type="evidence" value="ECO:0007669"/>
    <property type="project" value="InterPro"/>
</dbReference>
<keyword evidence="1" id="KW-0256">Endoplasmic reticulum</keyword>
<feature type="transmembrane region" description="Helical" evidence="1">
    <location>
        <begin position="57"/>
        <end position="74"/>
    </location>
</feature>
<evidence type="ECO:0000313" key="5">
    <source>
        <dbReference type="Proteomes" id="UP000324800"/>
    </source>
</evidence>
<dbReference type="InterPro" id="IPR005024">
    <property type="entry name" value="Snf7_fam"/>
</dbReference>
<dbReference type="Proteomes" id="UP000324800">
    <property type="component" value="Unassembled WGS sequence"/>
</dbReference>
<keyword evidence="1" id="KW-0812">Transmembrane</keyword>
<feature type="coiled-coil region" evidence="2">
    <location>
        <begin position="302"/>
        <end position="356"/>
    </location>
</feature>
<name>A0A5J4VXR4_9EUKA</name>
<evidence type="ECO:0000256" key="1">
    <source>
        <dbReference type="RuleBase" id="RU363059"/>
    </source>
</evidence>
<protein>
    <recommendedName>
        <fullName evidence="1">Derlin</fullName>
    </recommendedName>
</protein>
<organism evidence="4 5">
    <name type="scientific">Streblomastix strix</name>
    <dbReference type="NCBI Taxonomy" id="222440"/>
    <lineage>
        <taxon>Eukaryota</taxon>
        <taxon>Metamonada</taxon>
        <taxon>Preaxostyla</taxon>
        <taxon>Oxymonadida</taxon>
        <taxon>Streblomastigidae</taxon>
        <taxon>Streblomastix</taxon>
    </lineage>
</organism>
<reference evidence="4 5" key="1">
    <citation type="submission" date="2019-03" db="EMBL/GenBank/DDBJ databases">
        <title>Single cell metagenomics reveals metabolic interactions within the superorganism composed of flagellate Streblomastix strix and complex community of Bacteroidetes bacteria on its surface.</title>
        <authorList>
            <person name="Treitli S.C."/>
            <person name="Kolisko M."/>
            <person name="Husnik F."/>
            <person name="Keeling P."/>
            <person name="Hampl V."/>
        </authorList>
    </citation>
    <scope>NUCLEOTIDE SEQUENCE [LARGE SCALE GENOMIC DNA]</scope>
    <source>
        <strain evidence="4">ST1C</strain>
    </source>
</reference>
<evidence type="ECO:0000256" key="3">
    <source>
        <dbReference type="SAM" id="MobiDB-lite"/>
    </source>
</evidence>
<proteinExistence type="inferred from homology"/>
<feature type="compositionally biased region" description="Low complexity" evidence="3">
    <location>
        <begin position="366"/>
        <end position="403"/>
    </location>
</feature>
<feature type="transmembrane region" description="Helical" evidence="1">
    <location>
        <begin position="14"/>
        <end position="36"/>
    </location>
</feature>
<dbReference type="InterPro" id="IPR007599">
    <property type="entry name" value="DER1"/>
</dbReference>
<comment type="similarity">
    <text evidence="1">Belongs to the derlin family.</text>
</comment>
<comment type="function">
    <text evidence="1">May be involved in the degradation of misfolded endoplasmic reticulum (ER) luminal proteins.</text>
</comment>
<dbReference type="Pfam" id="PF04511">
    <property type="entry name" value="DER1"/>
    <property type="match status" value="1"/>
</dbReference>
<evidence type="ECO:0000313" key="4">
    <source>
        <dbReference type="EMBL" id="KAA6386976.1"/>
    </source>
</evidence>
<comment type="subcellular location">
    <subcellularLocation>
        <location evidence="1">Endoplasmic reticulum membrane</location>
        <topology evidence="1">Multi-pass membrane protein</topology>
    </subcellularLocation>
</comment>
<comment type="caution">
    <text evidence="1">Lacks conserved residue(s) required for the propagation of feature annotation.</text>
</comment>
<keyword evidence="1" id="KW-0472">Membrane</keyword>